<dbReference type="SUPFAM" id="SSF53271">
    <property type="entry name" value="PRTase-like"/>
    <property type="match status" value="1"/>
</dbReference>
<dbReference type="STRING" id="1798370.A2Z00_03255"/>
<evidence type="ECO:0000259" key="1">
    <source>
        <dbReference type="Pfam" id="PF00156"/>
    </source>
</evidence>
<dbReference type="AlphaFoldDB" id="A0A1F5ZIW3"/>
<reference evidence="2 3" key="1">
    <citation type="journal article" date="2016" name="Nat. Commun.">
        <title>Thousands of microbial genomes shed light on interconnected biogeochemical processes in an aquifer system.</title>
        <authorList>
            <person name="Anantharaman K."/>
            <person name="Brown C.T."/>
            <person name="Hug L.A."/>
            <person name="Sharon I."/>
            <person name="Castelle C.J."/>
            <person name="Probst A.J."/>
            <person name="Thomas B.C."/>
            <person name="Singh A."/>
            <person name="Wilkins M.J."/>
            <person name="Karaoz U."/>
            <person name="Brodie E.L."/>
            <person name="Williams K.H."/>
            <person name="Hubbard S.S."/>
            <person name="Banfield J.F."/>
        </authorList>
    </citation>
    <scope>NUCLEOTIDE SEQUENCE [LARGE SCALE GENOMIC DNA]</scope>
</reference>
<accession>A0A1F5ZIW3</accession>
<dbReference type="Proteomes" id="UP000177268">
    <property type="component" value="Unassembled WGS sequence"/>
</dbReference>
<organism evidence="2 3">
    <name type="scientific">Candidatus Gottesmanbacteria bacterium RBG_13_45_10</name>
    <dbReference type="NCBI Taxonomy" id="1798370"/>
    <lineage>
        <taxon>Bacteria</taxon>
        <taxon>Candidatus Gottesmaniibacteriota</taxon>
    </lineage>
</organism>
<dbReference type="InterPro" id="IPR029057">
    <property type="entry name" value="PRTase-like"/>
</dbReference>
<evidence type="ECO:0000313" key="3">
    <source>
        <dbReference type="Proteomes" id="UP000177268"/>
    </source>
</evidence>
<comment type="caution">
    <text evidence="2">The sequence shown here is derived from an EMBL/GenBank/DDBJ whole genome shotgun (WGS) entry which is preliminary data.</text>
</comment>
<gene>
    <name evidence="2" type="ORF">A2Z00_03255</name>
</gene>
<evidence type="ECO:0000313" key="2">
    <source>
        <dbReference type="EMBL" id="OGG12047.1"/>
    </source>
</evidence>
<dbReference type="EMBL" id="MFIZ01000005">
    <property type="protein sequence ID" value="OGG12047.1"/>
    <property type="molecule type" value="Genomic_DNA"/>
</dbReference>
<proteinExistence type="predicted"/>
<dbReference type="InterPro" id="IPR000836">
    <property type="entry name" value="PRTase_dom"/>
</dbReference>
<dbReference type="Gene3D" id="3.30.1310.20">
    <property type="entry name" value="PRTase-like"/>
    <property type="match status" value="1"/>
</dbReference>
<name>A0A1F5ZIW3_9BACT</name>
<dbReference type="Pfam" id="PF00156">
    <property type="entry name" value="Pribosyltran"/>
    <property type="match status" value="1"/>
</dbReference>
<protein>
    <recommendedName>
        <fullName evidence="1">Phosphoribosyltransferase domain-containing protein</fullName>
    </recommendedName>
</protein>
<dbReference type="CDD" id="cd06223">
    <property type="entry name" value="PRTases_typeI"/>
    <property type="match status" value="1"/>
</dbReference>
<sequence length="210" mass="22597">MVFTDRTQAGKLLASKCTSYAATNVCVVGLARGGVVVAHAIASKLALPLDVVVIKKIPAPGNEELALGAVAPEGIIQVDWRLTQRTGADEAYIQMHRDRLTEEIKQKTLLYRKGKKPISLFLKTVLLVDDGAATGATMEAAIKWAKSKKPAKVVAVLPVAPSDTVAKIAPEVDTLIVGESVNHMQAVGEWYKNFSQVSDENVIQLLNEKI</sequence>
<feature type="domain" description="Phosphoribosyltransferase" evidence="1">
    <location>
        <begin position="11"/>
        <end position="165"/>
    </location>
</feature>
<dbReference type="Gene3D" id="3.40.50.2020">
    <property type="match status" value="1"/>
</dbReference>